<keyword evidence="6" id="KW-0597">Phosphoprotein</keyword>
<sequence length="223" mass="25981">MKEKIFIIEDEEKIRRELGTFLSRYGYDIVTSDNFEDIVEEALEAEPNLVLLDINLPYYDGYYICREIRKTSSVPIIVVTSRDSDMDELMSMNLGADDFITKPYNTQILLARIASIIRRTYSSNDMEIFTCRGLKYNLSTSEIEFNDEKQELTKNESKILYTLIKSKEKIVSRDELMKCLWQSDEFVDDNTLTVNINRLRKKIEEIGAVGYLQTKRGQGYILA</sequence>
<evidence type="ECO:0000259" key="8">
    <source>
        <dbReference type="PROSITE" id="PS50110"/>
    </source>
</evidence>
<dbReference type="SMART" id="SM00862">
    <property type="entry name" value="Trans_reg_C"/>
    <property type="match status" value="1"/>
</dbReference>
<evidence type="ECO:0000256" key="4">
    <source>
        <dbReference type="ARBA" id="ARBA00023163"/>
    </source>
</evidence>
<feature type="domain" description="OmpR/PhoB-type" evidence="9">
    <location>
        <begin position="126"/>
        <end position="223"/>
    </location>
</feature>
<evidence type="ECO:0000256" key="1">
    <source>
        <dbReference type="ARBA" id="ARBA00018672"/>
    </source>
</evidence>
<evidence type="ECO:0000256" key="3">
    <source>
        <dbReference type="ARBA" id="ARBA00023125"/>
    </source>
</evidence>
<evidence type="ECO:0000256" key="6">
    <source>
        <dbReference type="PROSITE-ProRule" id="PRU00169"/>
    </source>
</evidence>
<dbReference type="InterPro" id="IPR011006">
    <property type="entry name" value="CheY-like_superfamily"/>
</dbReference>
<evidence type="ECO:0000313" key="11">
    <source>
        <dbReference type="Proteomes" id="UP001501047"/>
    </source>
</evidence>
<keyword evidence="2" id="KW-0805">Transcription regulation</keyword>
<keyword evidence="11" id="KW-1185">Reference proteome</keyword>
<organism evidence="10 11">
    <name type="scientific">Clostridium subterminale</name>
    <dbReference type="NCBI Taxonomy" id="1550"/>
    <lineage>
        <taxon>Bacteria</taxon>
        <taxon>Bacillati</taxon>
        <taxon>Bacillota</taxon>
        <taxon>Clostridia</taxon>
        <taxon>Eubacteriales</taxon>
        <taxon>Clostridiaceae</taxon>
        <taxon>Clostridium</taxon>
    </lineage>
</organism>
<dbReference type="InterPro" id="IPR016032">
    <property type="entry name" value="Sig_transdc_resp-reg_C-effctor"/>
</dbReference>
<dbReference type="InterPro" id="IPR036388">
    <property type="entry name" value="WH-like_DNA-bd_sf"/>
</dbReference>
<dbReference type="PANTHER" id="PTHR48111">
    <property type="entry name" value="REGULATOR OF RPOS"/>
    <property type="match status" value="1"/>
</dbReference>
<feature type="domain" description="Response regulatory" evidence="8">
    <location>
        <begin position="4"/>
        <end position="117"/>
    </location>
</feature>
<evidence type="ECO:0000256" key="5">
    <source>
        <dbReference type="ARBA" id="ARBA00024867"/>
    </source>
</evidence>
<dbReference type="Pfam" id="PF00072">
    <property type="entry name" value="Response_reg"/>
    <property type="match status" value="1"/>
</dbReference>
<name>A0ABN1KKP5_CLOSU</name>
<dbReference type="PANTHER" id="PTHR48111:SF43">
    <property type="entry name" value="STAGE 0 SPORULATION PROTEIN A HOMOLOG"/>
    <property type="match status" value="1"/>
</dbReference>
<dbReference type="InterPro" id="IPR001789">
    <property type="entry name" value="Sig_transdc_resp-reg_receiver"/>
</dbReference>
<dbReference type="Gene3D" id="1.10.10.10">
    <property type="entry name" value="Winged helix-like DNA-binding domain superfamily/Winged helix DNA-binding domain"/>
    <property type="match status" value="1"/>
</dbReference>
<dbReference type="Pfam" id="PF00486">
    <property type="entry name" value="Trans_reg_C"/>
    <property type="match status" value="1"/>
</dbReference>
<protein>
    <recommendedName>
        <fullName evidence="1">Stage 0 sporulation protein A homolog</fullName>
    </recommendedName>
</protein>
<dbReference type="InterPro" id="IPR001867">
    <property type="entry name" value="OmpR/PhoB-type_DNA-bd"/>
</dbReference>
<dbReference type="SMART" id="SM00448">
    <property type="entry name" value="REC"/>
    <property type="match status" value="1"/>
</dbReference>
<feature type="modified residue" description="4-aspartylphosphate" evidence="6">
    <location>
        <position position="53"/>
    </location>
</feature>
<dbReference type="PROSITE" id="PS50110">
    <property type="entry name" value="RESPONSE_REGULATORY"/>
    <property type="match status" value="1"/>
</dbReference>
<dbReference type="Proteomes" id="UP001501047">
    <property type="component" value="Unassembled WGS sequence"/>
</dbReference>
<dbReference type="PROSITE" id="PS51755">
    <property type="entry name" value="OMPR_PHOB"/>
    <property type="match status" value="1"/>
</dbReference>
<gene>
    <name evidence="10" type="ORF">GCM10008908_10660</name>
</gene>
<evidence type="ECO:0000256" key="2">
    <source>
        <dbReference type="ARBA" id="ARBA00023015"/>
    </source>
</evidence>
<evidence type="ECO:0000256" key="7">
    <source>
        <dbReference type="PROSITE-ProRule" id="PRU01091"/>
    </source>
</evidence>
<evidence type="ECO:0000313" key="10">
    <source>
        <dbReference type="EMBL" id="GAA0769276.1"/>
    </source>
</evidence>
<reference evidence="10 11" key="1">
    <citation type="journal article" date="2019" name="Int. J. Syst. Evol. Microbiol.">
        <title>The Global Catalogue of Microorganisms (GCM) 10K type strain sequencing project: providing services to taxonomists for standard genome sequencing and annotation.</title>
        <authorList>
            <consortium name="The Broad Institute Genomics Platform"/>
            <consortium name="The Broad Institute Genome Sequencing Center for Infectious Disease"/>
            <person name="Wu L."/>
            <person name="Ma J."/>
        </authorList>
    </citation>
    <scope>NUCLEOTIDE SEQUENCE [LARGE SCALE GENOMIC DNA]</scope>
    <source>
        <strain evidence="10 11">JCM 1417</strain>
    </source>
</reference>
<dbReference type="SUPFAM" id="SSF46894">
    <property type="entry name" value="C-terminal effector domain of the bipartite response regulators"/>
    <property type="match status" value="1"/>
</dbReference>
<dbReference type="Gene3D" id="3.40.50.2300">
    <property type="match status" value="1"/>
</dbReference>
<accession>A0ABN1KKP5</accession>
<evidence type="ECO:0000259" key="9">
    <source>
        <dbReference type="PROSITE" id="PS51755"/>
    </source>
</evidence>
<dbReference type="RefSeq" id="WP_343824304.1">
    <property type="nucleotide sequence ID" value="NZ_BAAACI010000001.1"/>
</dbReference>
<dbReference type="InterPro" id="IPR039420">
    <property type="entry name" value="WalR-like"/>
</dbReference>
<dbReference type="EMBL" id="BAAACI010000001">
    <property type="protein sequence ID" value="GAA0769276.1"/>
    <property type="molecule type" value="Genomic_DNA"/>
</dbReference>
<comment type="function">
    <text evidence="5">May play the central regulatory role in sporulation. It may be an element of the effector pathway responsible for the activation of sporulation genes in response to nutritional stress. Spo0A may act in concert with spo0H (a sigma factor) to control the expression of some genes that are critical to the sporulation process.</text>
</comment>
<keyword evidence="3 7" id="KW-0238">DNA-binding</keyword>
<dbReference type="CDD" id="cd00383">
    <property type="entry name" value="trans_reg_C"/>
    <property type="match status" value="1"/>
</dbReference>
<proteinExistence type="predicted"/>
<keyword evidence="4" id="KW-0804">Transcription</keyword>
<dbReference type="SUPFAM" id="SSF52172">
    <property type="entry name" value="CheY-like"/>
    <property type="match status" value="1"/>
</dbReference>
<comment type="caution">
    <text evidence="10">The sequence shown here is derived from an EMBL/GenBank/DDBJ whole genome shotgun (WGS) entry which is preliminary data.</text>
</comment>
<feature type="DNA-binding region" description="OmpR/PhoB-type" evidence="7">
    <location>
        <begin position="126"/>
        <end position="223"/>
    </location>
</feature>